<organism evidence="2 3">
    <name type="scientific">Chloropicon roscoffensis</name>
    <dbReference type="NCBI Taxonomy" id="1461544"/>
    <lineage>
        <taxon>Eukaryota</taxon>
        <taxon>Viridiplantae</taxon>
        <taxon>Chlorophyta</taxon>
        <taxon>Chloropicophyceae</taxon>
        <taxon>Chloropicales</taxon>
        <taxon>Chloropicaceae</taxon>
        <taxon>Chloropicon</taxon>
    </lineage>
</organism>
<feature type="region of interest" description="Disordered" evidence="1">
    <location>
        <begin position="1"/>
        <end position="26"/>
    </location>
</feature>
<reference evidence="2 3" key="1">
    <citation type="submission" date="2024-03" db="EMBL/GenBank/DDBJ databases">
        <title>Complete genome sequence of the green alga Chloropicon roscoffensis RCC1871.</title>
        <authorList>
            <person name="Lemieux C."/>
            <person name="Pombert J.-F."/>
            <person name="Otis C."/>
            <person name="Turmel M."/>
        </authorList>
    </citation>
    <scope>NUCLEOTIDE SEQUENCE [LARGE SCALE GENOMIC DNA]</scope>
    <source>
        <strain evidence="2 3">RCC1871</strain>
    </source>
</reference>
<dbReference type="AlphaFoldDB" id="A0AAX4PA39"/>
<name>A0AAX4PA39_9CHLO</name>
<dbReference type="EMBL" id="CP151506">
    <property type="protein sequence ID" value="WZN62754.1"/>
    <property type="molecule type" value="Genomic_DNA"/>
</dbReference>
<evidence type="ECO:0000256" key="1">
    <source>
        <dbReference type="SAM" id="MobiDB-lite"/>
    </source>
</evidence>
<protein>
    <submittedName>
        <fullName evidence="2">Uncharacterized protein</fullName>
    </submittedName>
</protein>
<gene>
    <name evidence="2" type="ORF">HKI87_06g42960</name>
</gene>
<sequence length="96" mass="10396">MVLWNAPTQDVKKAAGHPNRRPSWNSLSRSRKLALLATIPEDKSLRSIPPGKVGALHLRVCGHTLVVAEPSAYDMLIGSFLVSLCLLEGVKLLLAT</sequence>
<evidence type="ECO:0000313" key="2">
    <source>
        <dbReference type="EMBL" id="WZN62754.1"/>
    </source>
</evidence>
<evidence type="ECO:0000313" key="3">
    <source>
        <dbReference type="Proteomes" id="UP001472866"/>
    </source>
</evidence>
<keyword evidence="3" id="KW-1185">Reference proteome</keyword>
<accession>A0AAX4PA39</accession>
<dbReference type="Proteomes" id="UP001472866">
    <property type="component" value="Chromosome 06"/>
</dbReference>
<proteinExistence type="predicted"/>